<feature type="transmembrane region" description="Helical" evidence="8">
    <location>
        <begin position="253"/>
        <end position="275"/>
    </location>
</feature>
<evidence type="ECO:0000256" key="2">
    <source>
        <dbReference type="ARBA" id="ARBA00005346"/>
    </source>
</evidence>
<comment type="similarity">
    <text evidence="2">Belongs to the CPA3 antiporters (TC 2.A.63) subunit D family.</text>
</comment>
<dbReference type="GO" id="GO:0005886">
    <property type="term" value="C:plasma membrane"/>
    <property type="evidence" value="ECO:0007669"/>
    <property type="project" value="UniProtKB-SubCell"/>
</dbReference>
<name>A0A7W9WQ28_CASDE</name>
<feature type="transmembrane region" description="Helical" evidence="8">
    <location>
        <begin position="489"/>
        <end position="513"/>
    </location>
</feature>
<proteinExistence type="inferred from homology"/>
<dbReference type="PANTHER" id="PTHR42703">
    <property type="entry name" value="NADH DEHYDROGENASE"/>
    <property type="match status" value="1"/>
</dbReference>
<evidence type="ECO:0000256" key="8">
    <source>
        <dbReference type="SAM" id="Phobius"/>
    </source>
</evidence>
<dbReference type="InterPro" id="IPR050586">
    <property type="entry name" value="CPA3_Na-H_Antiporter_D"/>
</dbReference>
<feature type="transmembrane region" description="Helical" evidence="8">
    <location>
        <begin position="37"/>
        <end position="60"/>
    </location>
</feature>
<keyword evidence="3" id="KW-1003">Cell membrane</keyword>
<feature type="transmembrane region" description="Helical" evidence="8">
    <location>
        <begin position="287"/>
        <end position="305"/>
    </location>
</feature>
<dbReference type="RefSeq" id="WP_151024968.1">
    <property type="nucleotide sequence ID" value="NZ_JACHIB010000029.1"/>
</dbReference>
<evidence type="ECO:0000256" key="4">
    <source>
        <dbReference type="ARBA" id="ARBA00022692"/>
    </source>
</evidence>
<dbReference type="AlphaFoldDB" id="A0A7W9WQ28"/>
<dbReference type="Proteomes" id="UP000541136">
    <property type="component" value="Unassembled WGS sequence"/>
</dbReference>
<evidence type="ECO:0000313" key="11">
    <source>
        <dbReference type="Proteomes" id="UP000541136"/>
    </source>
</evidence>
<gene>
    <name evidence="10" type="ORF">HNR28_003567</name>
</gene>
<accession>A0A7W9WQ28</accession>
<feature type="domain" description="NADH:quinone oxidoreductase/Mrp antiporter transmembrane" evidence="9">
    <location>
        <begin position="137"/>
        <end position="440"/>
    </location>
</feature>
<dbReference type="NCBIfam" id="NF009309">
    <property type="entry name" value="PRK12666.1"/>
    <property type="match status" value="1"/>
</dbReference>
<organism evidence="10 11">
    <name type="scientific">Castellaniella defragrans</name>
    <name type="common">Alcaligenes defragrans</name>
    <dbReference type="NCBI Taxonomy" id="75697"/>
    <lineage>
        <taxon>Bacteria</taxon>
        <taxon>Pseudomonadati</taxon>
        <taxon>Pseudomonadota</taxon>
        <taxon>Betaproteobacteria</taxon>
        <taxon>Burkholderiales</taxon>
        <taxon>Alcaligenaceae</taxon>
        <taxon>Castellaniella</taxon>
    </lineage>
</organism>
<feature type="transmembrane region" description="Helical" evidence="8">
    <location>
        <begin position="401"/>
        <end position="425"/>
    </location>
</feature>
<evidence type="ECO:0000256" key="3">
    <source>
        <dbReference type="ARBA" id="ARBA00022475"/>
    </source>
</evidence>
<reference evidence="10 11" key="1">
    <citation type="submission" date="2020-08" db="EMBL/GenBank/DDBJ databases">
        <title>Genomic Encyclopedia of Type Strains, Phase IV (KMG-IV): sequencing the most valuable type-strain genomes for metagenomic binning, comparative biology and taxonomic classification.</title>
        <authorList>
            <person name="Goeker M."/>
        </authorList>
    </citation>
    <scope>NUCLEOTIDE SEQUENCE [LARGE SCALE GENOMIC DNA]</scope>
    <source>
        <strain evidence="10 11">DSM 12141</strain>
    </source>
</reference>
<feature type="transmembrane region" description="Helical" evidence="8">
    <location>
        <begin position="445"/>
        <end position="468"/>
    </location>
</feature>
<evidence type="ECO:0000259" key="9">
    <source>
        <dbReference type="Pfam" id="PF00361"/>
    </source>
</evidence>
<evidence type="ECO:0000256" key="5">
    <source>
        <dbReference type="ARBA" id="ARBA00022989"/>
    </source>
</evidence>
<feature type="transmembrane region" description="Helical" evidence="8">
    <location>
        <begin position="339"/>
        <end position="357"/>
    </location>
</feature>
<feature type="transmembrane region" description="Helical" evidence="8">
    <location>
        <begin position="119"/>
        <end position="136"/>
    </location>
</feature>
<feature type="transmembrane region" description="Helical" evidence="8">
    <location>
        <begin position="142"/>
        <end position="160"/>
    </location>
</feature>
<evidence type="ECO:0000256" key="7">
    <source>
        <dbReference type="RuleBase" id="RU000320"/>
    </source>
</evidence>
<evidence type="ECO:0000256" key="6">
    <source>
        <dbReference type="ARBA" id="ARBA00023136"/>
    </source>
</evidence>
<dbReference type="EMBL" id="JACHIB010000029">
    <property type="protein sequence ID" value="MBB6085506.1"/>
    <property type="molecule type" value="Genomic_DNA"/>
</dbReference>
<dbReference type="PANTHER" id="PTHR42703:SF1">
    <property type="entry name" value="NA(+)_H(+) ANTIPORTER SUBUNIT D1"/>
    <property type="match status" value="1"/>
</dbReference>
<dbReference type="InterPro" id="IPR001750">
    <property type="entry name" value="ND/Mrp_TM"/>
</dbReference>
<feature type="transmembrane region" description="Helical" evidence="8">
    <location>
        <begin position="6"/>
        <end position="25"/>
    </location>
</feature>
<feature type="transmembrane region" description="Helical" evidence="8">
    <location>
        <begin position="172"/>
        <end position="193"/>
    </location>
</feature>
<feature type="transmembrane region" description="Helical" evidence="8">
    <location>
        <begin position="220"/>
        <end position="241"/>
    </location>
</feature>
<protein>
    <submittedName>
        <fullName evidence="10">Multicomponent K+:H+ antiporter subunit D</fullName>
    </submittedName>
</protein>
<evidence type="ECO:0000313" key="10">
    <source>
        <dbReference type="EMBL" id="MBB6085506.1"/>
    </source>
</evidence>
<comment type="caution">
    <text evidence="10">The sequence shown here is derived from an EMBL/GenBank/DDBJ whole genome shotgun (WGS) entry which is preliminary data.</text>
</comment>
<feature type="transmembrane region" description="Helical" evidence="8">
    <location>
        <begin position="80"/>
        <end position="107"/>
    </location>
</feature>
<evidence type="ECO:0000256" key="1">
    <source>
        <dbReference type="ARBA" id="ARBA00004651"/>
    </source>
</evidence>
<dbReference type="Pfam" id="PF00361">
    <property type="entry name" value="Proton_antipo_M"/>
    <property type="match status" value="1"/>
</dbReference>
<comment type="subcellular location">
    <subcellularLocation>
        <location evidence="1">Cell membrane</location>
        <topology evidence="1">Multi-pass membrane protein</topology>
    </subcellularLocation>
    <subcellularLocation>
        <location evidence="7">Membrane</location>
        <topology evidence="7">Multi-pass membrane protein</topology>
    </subcellularLocation>
</comment>
<sequence length="549" mass="57431">MSLWLQHLPVLPVLIPLLAAALMLLTRDGQRRLRVTLGATALGLMALSALMLVRATQGIGAPHWPGGVGVYLLGNWPAPFGIVLVADRLSALMLGLTAVLGLCAWIYATARWDRAGSHFHALFLLIMMGLNGAFLTGDLFNLFVFFEILLTASYGLMLHGSGKRRVGAALHYIAINLIASFLLLVAIALIYGLTGTLNLADLSVRALALRGADRQLFDSAAAILGAAFLIKAAAWPLNFWLPNAYAEASAPVAALFAIMTKVGIYALLRIGSLLLPAGAPAAFGGAWMFPAGIATLAFGTLGMLASTQARRIAAYAIITSSGTLFAALGMPGATLTGPALYYLLSSVLALGALFLLLELTERSQSFGADMLAITQEAFESDDPDAADLSGQAVGVPLPATMAFLGLSFFACALLIIGLPPLSGFVAKFSLLSAALRTAEYGAPTLNVWLLVAAVLTSGVAGLIALGRCGVRLFWVPEDLHVPALRLNEALPVLVLLAACILLTAQAGSVMAYLEDTAWYLDQPGRYVEAVLGQDPHLFPAAGDAPGGAR</sequence>
<keyword evidence="5 8" id="KW-1133">Transmembrane helix</keyword>
<keyword evidence="6 8" id="KW-0472">Membrane</keyword>
<feature type="transmembrane region" description="Helical" evidence="8">
    <location>
        <begin position="312"/>
        <end position="333"/>
    </location>
</feature>
<keyword evidence="4 7" id="KW-0812">Transmembrane</keyword>